<dbReference type="GO" id="GO:0005737">
    <property type="term" value="C:cytoplasm"/>
    <property type="evidence" value="ECO:0007669"/>
    <property type="project" value="InterPro"/>
</dbReference>
<feature type="binding site" evidence="13">
    <location>
        <position position="106"/>
    </location>
    <ligand>
        <name>substrate</name>
    </ligand>
</feature>
<evidence type="ECO:0000256" key="9">
    <source>
        <dbReference type="ARBA" id="ARBA00022975"/>
    </source>
</evidence>
<comment type="pathway">
    <text evidence="3 13">Pyrimidine metabolism; UMP biosynthesis via de novo pathway; orotate from (S)-dihydroorotate (quinone route): step 1/1.</text>
</comment>
<keyword evidence="8 13" id="KW-0288">FMN</keyword>
<name>A0A5E6Y0R1_PSEFL</name>
<evidence type="ECO:0000256" key="4">
    <source>
        <dbReference type="ARBA" id="ARBA00005359"/>
    </source>
</evidence>
<dbReference type="GO" id="GO:0005886">
    <property type="term" value="C:plasma membrane"/>
    <property type="evidence" value="ECO:0007669"/>
    <property type="project" value="UniProtKB-SubCell"/>
</dbReference>
<dbReference type="InterPro" id="IPR005719">
    <property type="entry name" value="Dihydroorotate_DH_2"/>
</dbReference>
<keyword evidence="7 13" id="KW-0285">Flavoprotein</keyword>
<feature type="binding site" evidence="13">
    <location>
        <position position="308"/>
    </location>
    <ligand>
        <name>FMN</name>
        <dbReference type="ChEBI" id="CHEBI:58210"/>
    </ligand>
</feature>
<comment type="catalytic activity">
    <reaction evidence="12 13">
        <text>(S)-dihydroorotate + a quinone = orotate + a quinol</text>
        <dbReference type="Rhea" id="RHEA:30187"/>
        <dbReference type="ChEBI" id="CHEBI:24646"/>
        <dbReference type="ChEBI" id="CHEBI:30839"/>
        <dbReference type="ChEBI" id="CHEBI:30864"/>
        <dbReference type="ChEBI" id="CHEBI:132124"/>
        <dbReference type="EC" id="1.3.5.2"/>
    </reaction>
</comment>
<dbReference type="EC" id="1.3.5.2" evidence="13"/>
<evidence type="ECO:0000256" key="7">
    <source>
        <dbReference type="ARBA" id="ARBA00022630"/>
    </source>
</evidence>
<evidence type="ECO:0000256" key="1">
    <source>
        <dbReference type="ARBA" id="ARBA00003125"/>
    </source>
</evidence>
<dbReference type="SUPFAM" id="SSF51395">
    <property type="entry name" value="FMN-linked oxidoreductases"/>
    <property type="match status" value="1"/>
</dbReference>
<feature type="binding site" evidence="13">
    <location>
        <begin position="102"/>
        <end position="106"/>
    </location>
    <ligand>
        <name>FMN</name>
        <dbReference type="ChEBI" id="CHEBI:58210"/>
    </ligand>
</feature>
<feature type="binding site" evidence="13">
    <location>
        <position position="212"/>
    </location>
    <ligand>
        <name>FMN</name>
        <dbReference type="ChEBI" id="CHEBI:58210"/>
    </ligand>
</feature>
<evidence type="ECO:0000256" key="2">
    <source>
        <dbReference type="ARBA" id="ARBA00004202"/>
    </source>
</evidence>
<accession>A0A5E6Y0R1</accession>
<evidence type="ECO:0000313" key="15">
    <source>
        <dbReference type="EMBL" id="VVN91369.1"/>
    </source>
</evidence>
<proteinExistence type="inferred from homology"/>
<dbReference type="GO" id="GO:0106430">
    <property type="term" value="F:dihydroorotate dehydrogenase (quinone) activity"/>
    <property type="evidence" value="ECO:0007669"/>
    <property type="project" value="UniProtKB-EC"/>
</dbReference>
<dbReference type="UniPathway" id="UPA00070">
    <property type="reaction ID" value="UER00946"/>
</dbReference>
<feature type="binding site" evidence="13">
    <location>
        <begin position="286"/>
        <end position="287"/>
    </location>
    <ligand>
        <name>substrate</name>
    </ligand>
</feature>
<dbReference type="PANTHER" id="PTHR48109:SF4">
    <property type="entry name" value="DIHYDROOROTATE DEHYDROGENASE (QUINONE), MITOCHONDRIAL"/>
    <property type="match status" value="1"/>
</dbReference>
<feature type="binding site" evidence="13">
    <location>
        <position position="217"/>
    </location>
    <ligand>
        <name>substrate</name>
    </ligand>
</feature>
<feature type="domain" description="Dihydroorotate dehydrogenase catalytic" evidence="14">
    <location>
        <begin position="87"/>
        <end position="374"/>
    </location>
</feature>
<dbReference type="Gene3D" id="3.20.20.70">
    <property type="entry name" value="Aldolase class I"/>
    <property type="match status" value="1"/>
</dbReference>
<dbReference type="EMBL" id="CABVHP010000004">
    <property type="protein sequence ID" value="VVN91369.1"/>
    <property type="molecule type" value="Genomic_DNA"/>
</dbReference>
<sequence>MPVLVQGICHRPLILSRASLATPMPGYNRRLISPPFESKPPMYTLARQLLFKLSPETSHDLSLDLIGAGGRLGLNGLLCKAPAKMPVSVMGLDFPNPVGLAAGLDKNGAAIDGFAQLGFGFVEIGTITPRPQPGNPKPRIFRLPEAEAIINRMGFNNLGVDHLLARVAAAKYKGVLGINIGKNFDTPVERAVDDYLICLDKVYAHASYVTVNVSSPNTPGLRSLQFGDSLKQLLADLATRRAELALRHGKHVPLAIKIAPDMTDEETAQVAQALIETGMDAVIATNTTLSRVGVEGMEYGDEAGGLSGAPVRDKSTHTVKVLAAELGGRLPIIAVGGITEGKHAAEKIAAGASLVQLYSGFIYKGPALIRESVDAIAALR</sequence>
<evidence type="ECO:0000256" key="6">
    <source>
        <dbReference type="ARBA" id="ARBA00022475"/>
    </source>
</evidence>
<dbReference type="NCBIfam" id="NF003652">
    <property type="entry name" value="PRK05286.2-5"/>
    <property type="match status" value="1"/>
</dbReference>
<comment type="similarity">
    <text evidence="4 13">Belongs to the dihydroorotate dehydrogenase family. Type 2 subfamily.</text>
</comment>
<evidence type="ECO:0000313" key="16">
    <source>
        <dbReference type="Proteomes" id="UP000326557"/>
    </source>
</evidence>
<dbReference type="FunFam" id="3.20.20.70:FF:000028">
    <property type="entry name" value="Dihydroorotate dehydrogenase (quinone)"/>
    <property type="match status" value="1"/>
</dbReference>
<dbReference type="Proteomes" id="UP000326557">
    <property type="component" value="Unassembled WGS sequence"/>
</dbReference>
<dbReference type="InterPro" id="IPR001295">
    <property type="entry name" value="Dihydroorotate_DH_CS"/>
</dbReference>
<dbReference type="InterPro" id="IPR050074">
    <property type="entry name" value="DHO_dehydrogenase"/>
</dbReference>
<dbReference type="AlphaFoldDB" id="A0A5E6Y0R1"/>
<feature type="binding site" evidence="13">
    <location>
        <position position="179"/>
    </location>
    <ligand>
        <name>FMN</name>
        <dbReference type="ChEBI" id="CHEBI:58210"/>
    </ligand>
</feature>
<dbReference type="GO" id="GO:0006207">
    <property type="term" value="P:'de novo' pyrimidine nucleobase biosynthetic process"/>
    <property type="evidence" value="ECO:0007669"/>
    <property type="project" value="UniProtKB-UniRule"/>
</dbReference>
<keyword evidence="6 13" id="KW-1003">Cell membrane</keyword>
<feature type="binding site" evidence="13">
    <location>
        <position position="126"/>
    </location>
    <ligand>
        <name>FMN</name>
        <dbReference type="ChEBI" id="CHEBI:58210"/>
    </ligand>
</feature>
<comment type="subunit">
    <text evidence="5 13">Monomer.</text>
</comment>
<feature type="binding site" evidence="13">
    <location>
        <begin position="151"/>
        <end position="155"/>
    </location>
    <ligand>
        <name>substrate</name>
    </ligand>
</feature>
<dbReference type="NCBIfam" id="NF003646">
    <property type="entry name" value="PRK05286.1-4"/>
    <property type="match status" value="1"/>
</dbReference>
<evidence type="ECO:0000256" key="10">
    <source>
        <dbReference type="ARBA" id="ARBA00023002"/>
    </source>
</evidence>
<evidence type="ECO:0000256" key="3">
    <source>
        <dbReference type="ARBA" id="ARBA00005161"/>
    </source>
</evidence>
<dbReference type="GO" id="GO:0044205">
    <property type="term" value="P:'de novo' UMP biosynthetic process"/>
    <property type="evidence" value="ECO:0007669"/>
    <property type="project" value="UniProtKB-UniRule"/>
</dbReference>
<evidence type="ECO:0000256" key="12">
    <source>
        <dbReference type="ARBA" id="ARBA00048639"/>
    </source>
</evidence>
<gene>
    <name evidence="13 15" type="primary">pyrD</name>
    <name evidence="15" type="ORF">PS704_01917</name>
</gene>
<evidence type="ECO:0000256" key="8">
    <source>
        <dbReference type="ARBA" id="ARBA00022643"/>
    </source>
</evidence>
<dbReference type="InterPro" id="IPR005720">
    <property type="entry name" value="Dihydroorotate_DH_cat"/>
</dbReference>
<evidence type="ECO:0000256" key="11">
    <source>
        <dbReference type="ARBA" id="ARBA00023136"/>
    </source>
</evidence>
<dbReference type="HAMAP" id="MF_00225">
    <property type="entry name" value="DHO_dh_type2"/>
    <property type="match status" value="1"/>
</dbReference>
<keyword evidence="11 13" id="KW-0472">Membrane</keyword>
<keyword evidence="10 13" id="KW-0560">Oxidoreductase</keyword>
<reference evidence="15 16" key="1">
    <citation type="submission" date="2019-09" db="EMBL/GenBank/DDBJ databases">
        <authorList>
            <person name="Chandra G."/>
            <person name="Truman W A."/>
        </authorList>
    </citation>
    <scope>NUCLEOTIDE SEQUENCE [LARGE SCALE GENOMIC DNA]</scope>
    <source>
        <strain evidence="15">PS704</strain>
    </source>
</reference>
<dbReference type="PROSITE" id="PS00911">
    <property type="entry name" value="DHODEHASE_1"/>
    <property type="match status" value="1"/>
</dbReference>
<keyword evidence="9 13" id="KW-0665">Pyrimidine biosynthesis</keyword>
<feature type="binding site" evidence="13">
    <location>
        <position position="285"/>
    </location>
    <ligand>
        <name>FMN</name>
        <dbReference type="ChEBI" id="CHEBI:58210"/>
    </ligand>
</feature>
<dbReference type="Pfam" id="PF01180">
    <property type="entry name" value="DHO_dh"/>
    <property type="match status" value="1"/>
</dbReference>
<dbReference type="InterPro" id="IPR013785">
    <property type="entry name" value="Aldolase_TIM"/>
</dbReference>
<dbReference type="NCBIfam" id="NF003645">
    <property type="entry name" value="PRK05286.1-2"/>
    <property type="match status" value="1"/>
</dbReference>
<evidence type="ECO:0000256" key="13">
    <source>
        <dbReference type="HAMAP-Rule" id="MF_00225"/>
    </source>
</evidence>
<comment type="subcellular location">
    <subcellularLocation>
        <location evidence="2 13">Cell membrane</location>
        <topology evidence="2 13">Peripheral membrane protein</topology>
    </subcellularLocation>
</comment>
<feature type="binding site" evidence="13">
    <location>
        <begin position="358"/>
        <end position="359"/>
    </location>
    <ligand>
        <name>FMN</name>
        <dbReference type="ChEBI" id="CHEBI:58210"/>
    </ligand>
</feature>
<comment type="cofactor">
    <cofactor evidence="13">
        <name>FMN</name>
        <dbReference type="ChEBI" id="CHEBI:58210"/>
    </cofactor>
    <text evidence="13">Binds 1 FMN per subunit.</text>
</comment>
<feature type="binding site" evidence="13">
    <location>
        <position position="337"/>
    </location>
    <ligand>
        <name>FMN</name>
        <dbReference type="ChEBI" id="CHEBI:58210"/>
    </ligand>
</feature>
<feature type="binding site" evidence="13">
    <location>
        <position position="212"/>
    </location>
    <ligand>
        <name>substrate</name>
    </ligand>
</feature>
<dbReference type="NCBIfam" id="TIGR01036">
    <property type="entry name" value="pyrD_sub2"/>
    <property type="match status" value="1"/>
</dbReference>
<protein>
    <recommendedName>
        <fullName evidence="13">Dihydroorotate dehydrogenase (quinone)</fullName>
        <ecNumber evidence="13">1.3.5.2</ecNumber>
    </recommendedName>
    <alternativeName>
        <fullName evidence="13">DHOdehase</fullName>
        <shortName evidence="13">DHOD</shortName>
        <shortName evidence="13">DHODase</shortName>
    </alternativeName>
    <alternativeName>
        <fullName evidence="13">Dihydroorotate oxidase</fullName>
    </alternativeName>
</protein>
<evidence type="ECO:0000256" key="5">
    <source>
        <dbReference type="ARBA" id="ARBA00011245"/>
    </source>
</evidence>
<feature type="active site" description="Nucleophile" evidence="13">
    <location>
        <position position="215"/>
    </location>
</feature>
<dbReference type="CDD" id="cd04738">
    <property type="entry name" value="DHOD_2_like"/>
    <property type="match status" value="1"/>
</dbReference>
<evidence type="ECO:0000259" key="14">
    <source>
        <dbReference type="Pfam" id="PF01180"/>
    </source>
</evidence>
<feature type="binding site" evidence="13">
    <location>
        <position position="257"/>
    </location>
    <ligand>
        <name>FMN</name>
        <dbReference type="ChEBI" id="CHEBI:58210"/>
    </ligand>
</feature>
<dbReference type="NCBIfam" id="NF003644">
    <property type="entry name" value="PRK05286.1-1"/>
    <property type="match status" value="1"/>
</dbReference>
<dbReference type="PANTHER" id="PTHR48109">
    <property type="entry name" value="DIHYDROOROTATE DEHYDROGENASE (QUINONE), MITOCHONDRIAL-RELATED"/>
    <property type="match status" value="1"/>
</dbReference>
<comment type="function">
    <text evidence="1 13">Catalyzes the conversion of dihydroorotate to orotate with quinone as electron acceptor.</text>
</comment>
<organism evidence="15 16">
    <name type="scientific">Pseudomonas fluorescens</name>
    <dbReference type="NCBI Taxonomy" id="294"/>
    <lineage>
        <taxon>Bacteria</taxon>
        <taxon>Pseudomonadati</taxon>
        <taxon>Pseudomonadota</taxon>
        <taxon>Gammaproteobacteria</taxon>
        <taxon>Pseudomonadales</taxon>
        <taxon>Pseudomonadaceae</taxon>
        <taxon>Pseudomonas</taxon>
    </lineage>
</organism>